<dbReference type="NCBIfam" id="TIGR03448">
    <property type="entry name" value="mycothiol_MshD"/>
    <property type="match status" value="1"/>
</dbReference>
<keyword evidence="1 4" id="KW-0808">Transferase</keyword>
<feature type="binding site" evidence="4">
    <location>
        <begin position="263"/>
        <end position="269"/>
    </location>
    <ligand>
        <name>acetyl-CoA</name>
        <dbReference type="ChEBI" id="CHEBI:57288"/>
        <label>2</label>
    </ligand>
</feature>
<keyword evidence="7" id="KW-1185">Reference proteome</keyword>
<feature type="binding site" evidence="4">
    <location>
        <begin position="256"/>
        <end position="258"/>
    </location>
    <ligand>
        <name>acetyl-CoA</name>
        <dbReference type="ChEBI" id="CHEBI:57288"/>
        <label>2</label>
    </ligand>
</feature>
<dbReference type="Proteomes" id="UP001298593">
    <property type="component" value="Unassembled WGS sequence"/>
</dbReference>
<dbReference type="Pfam" id="PF00583">
    <property type="entry name" value="Acetyltransf_1"/>
    <property type="match status" value="2"/>
</dbReference>
<feature type="binding site" evidence="4">
    <location>
        <begin position="77"/>
        <end position="79"/>
    </location>
    <ligand>
        <name>acetyl-CoA</name>
        <dbReference type="ChEBI" id="CHEBI:57288"/>
        <label>1</label>
    </ligand>
</feature>
<keyword evidence="3 4" id="KW-0012">Acyltransferase</keyword>
<name>A0ABU5XQJ5_9MYCO</name>
<evidence type="ECO:0000259" key="5">
    <source>
        <dbReference type="PROSITE" id="PS51186"/>
    </source>
</evidence>
<dbReference type="EMBL" id="JAYJJU010000001">
    <property type="protein sequence ID" value="MEB3030205.1"/>
    <property type="molecule type" value="Genomic_DNA"/>
</dbReference>
<sequence length="325" mass="34683">MTAPQWRAALNDTEQQRVRELISTAADHDGIAPVGEQVLRELAGDRTGHLLAADGDAVLGYLNLNAGAEDAAPMAELVVHPHARRRGIGGALARAALERTAGRNRFWAHGNLPAARATAATLGLVAVRELLQMRRSLRGVPDPSIPPGVTIRTYAGAADDAELLRVNNAAFVWHPEQGGWTEADLAERRAEAWFDPRGLFLAFDETAQETLLGFHWTKIHPSPSSRLAEPLGVSSGPSFASPSSRLAEPLGEVYIVGVDPAAQGRGLGRALTEVGLAYLADRLAHVDAPTVLLYVEADNAAALRTYRQLGFAVHNVDAAYGVDRG</sequence>
<comment type="similarity">
    <text evidence="4">Belongs to the acetyltransferase family. MshD subfamily.</text>
</comment>
<feature type="binding site" evidence="4">
    <location>
        <position position="176"/>
    </location>
    <ligand>
        <name>1D-myo-inositol 2-(L-cysteinylamino)-2-deoxy-alpha-D-glucopyranoside</name>
        <dbReference type="ChEBI" id="CHEBI:58887"/>
    </ligand>
</feature>
<comment type="function">
    <text evidence="4">Catalyzes the transfer of acetyl from acetyl-CoA to desacetylmycothiol (Cys-GlcN-Ins) to form mycothiol.</text>
</comment>
<accession>A0ABU5XQJ5</accession>
<proteinExistence type="inferred from homology"/>
<protein>
    <recommendedName>
        <fullName evidence="4">Mycothiol acetyltransferase</fullName>
        <shortName evidence="4">MSH acetyltransferase</shortName>
        <ecNumber evidence="4">2.3.1.189</ecNumber>
    </recommendedName>
    <alternativeName>
        <fullName evidence="4">Mycothiol synthase</fullName>
    </alternativeName>
</protein>
<evidence type="ECO:0000313" key="6">
    <source>
        <dbReference type="EMBL" id="MEB3030205.1"/>
    </source>
</evidence>
<comment type="caution">
    <text evidence="4">Lacks conserved residue(s) required for the propagation of feature annotation.</text>
</comment>
<evidence type="ECO:0000256" key="2">
    <source>
        <dbReference type="ARBA" id="ARBA00022737"/>
    </source>
</evidence>
<comment type="subunit">
    <text evidence="4">Monomer.</text>
</comment>
<gene>
    <name evidence="4 6" type="primary">mshD</name>
    <name evidence="6" type="ORF">KV113_01440</name>
</gene>
<dbReference type="PIRSF" id="PIRSF021524">
    <property type="entry name" value="MSH_acetyltransferase"/>
    <property type="match status" value="1"/>
</dbReference>
<feature type="domain" description="N-acetyltransferase" evidence="5">
    <location>
        <begin position="1"/>
        <end position="138"/>
    </location>
</feature>
<dbReference type="HAMAP" id="MF_01698">
    <property type="entry name" value="MshD"/>
    <property type="match status" value="1"/>
</dbReference>
<organism evidence="6 7">
    <name type="scientific">[Mycobacterium] nativiensis</name>
    <dbReference type="NCBI Taxonomy" id="2855503"/>
    <lineage>
        <taxon>Bacteria</taxon>
        <taxon>Bacillati</taxon>
        <taxon>Actinomycetota</taxon>
        <taxon>Actinomycetes</taxon>
        <taxon>Mycobacteriales</taxon>
        <taxon>Mycobacteriaceae</taxon>
        <taxon>Mycolicibacter</taxon>
    </lineage>
</organism>
<feature type="binding site" evidence="4">
    <location>
        <begin position="299"/>
        <end position="304"/>
    </location>
    <ligand>
        <name>acetyl-CoA</name>
        <dbReference type="ChEBI" id="CHEBI:57288"/>
        <label>2</label>
    </ligand>
</feature>
<dbReference type="InterPro" id="IPR050276">
    <property type="entry name" value="MshD_Acetyltransferase"/>
</dbReference>
<comment type="catalytic activity">
    <reaction evidence="4">
        <text>1D-myo-inositol 2-(L-cysteinylamino)-2-deoxy-alpha-D-glucopyranoside + acetyl-CoA = mycothiol + CoA + H(+)</text>
        <dbReference type="Rhea" id="RHEA:26172"/>
        <dbReference type="ChEBI" id="CHEBI:15378"/>
        <dbReference type="ChEBI" id="CHEBI:16768"/>
        <dbReference type="ChEBI" id="CHEBI:57287"/>
        <dbReference type="ChEBI" id="CHEBI:57288"/>
        <dbReference type="ChEBI" id="CHEBI:58887"/>
        <dbReference type="EC" id="2.3.1.189"/>
    </reaction>
</comment>
<evidence type="ECO:0000256" key="3">
    <source>
        <dbReference type="ARBA" id="ARBA00023315"/>
    </source>
</evidence>
<dbReference type="EC" id="2.3.1.189" evidence="4"/>
<dbReference type="InterPro" id="IPR017813">
    <property type="entry name" value="Mycothiol_AcTrfase"/>
</dbReference>
<feature type="binding site" evidence="4">
    <location>
        <position position="252"/>
    </location>
    <ligand>
        <name>1D-myo-inositol 2-(L-cysteinylamino)-2-deoxy-alpha-D-glucopyranoside</name>
        <dbReference type="ChEBI" id="CHEBI:58887"/>
    </ligand>
</feature>
<dbReference type="Gene3D" id="3.40.630.30">
    <property type="match status" value="1"/>
</dbReference>
<dbReference type="PANTHER" id="PTHR43617">
    <property type="entry name" value="L-AMINO ACID N-ACETYLTRANSFERASE"/>
    <property type="match status" value="1"/>
</dbReference>
<dbReference type="InterPro" id="IPR000182">
    <property type="entry name" value="GNAT_dom"/>
</dbReference>
<feature type="binding site" evidence="4">
    <location>
        <position position="36"/>
    </location>
    <ligand>
        <name>1D-myo-inositol 2-(L-cysteinylamino)-2-deoxy-alpha-D-glucopyranoside</name>
        <dbReference type="ChEBI" id="CHEBI:58887"/>
    </ligand>
</feature>
<reference evidence="6 7" key="1">
    <citation type="submission" date="2023-12" db="EMBL/GenBank/DDBJ databases">
        <title>Description of new species of Mycobacterium terrae complex isolated from sewage at the Sao Paulo Zoological Park Foundation in Brazil.</title>
        <authorList>
            <person name="Romagnoli C.L."/>
            <person name="Conceicao E.C."/>
            <person name="Machado E."/>
            <person name="Barreto L.B.P.F."/>
            <person name="Sharma A."/>
            <person name="Silva N.M."/>
            <person name="Marques L.E."/>
            <person name="Juliana M.A."/>
            <person name="Lourenco M.C.S."/>
            <person name="Digiampietri L.A."/>
            <person name="Suffys P.N."/>
            <person name="Viana-Niero C."/>
        </authorList>
    </citation>
    <scope>NUCLEOTIDE SEQUENCE [LARGE SCALE GENOMIC DNA]</scope>
    <source>
        <strain evidence="6 7">MYC340</strain>
    </source>
</reference>
<dbReference type="CDD" id="cd04301">
    <property type="entry name" value="NAT_SF"/>
    <property type="match status" value="1"/>
</dbReference>
<dbReference type="InterPro" id="IPR016181">
    <property type="entry name" value="Acyl_CoA_acyltransferase"/>
</dbReference>
<feature type="domain" description="N-acetyltransferase" evidence="5">
    <location>
        <begin position="149"/>
        <end position="325"/>
    </location>
</feature>
<evidence type="ECO:0000256" key="1">
    <source>
        <dbReference type="ARBA" id="ARBA00022679"/>
    </source>
</evidence>
<dbReference type="PANTHER" id="PTHR43617:SF31">
    <property type="entry name" value="MYCOTHIOL ACETYLTRANSFERASE"/>
    <property type="match status" value="1"/>
</dbReference>
<dbReference type="PROSITE" id="PS51186">
    <property type="entry name" value="GNAT"/>
    <property type="match status" value="2"/>
</dbReference>
<evidence type="ECO:0000256" key="4">
    <source>
        <dbReference type="HAMAP-Rule" id="MF_01698"/>
    </source>
</evidence>
<dbReference type="GO" id="GO:0035447">
    <property type="term" value="F:mycothiol synthase activity"/>
    <property type="evidence" value="ECO:0007669"/>
    <property type="project" value="UniProtKB-EC"/>
</dbReference>
<feature type="binding site" evidence="4">
    <location>
        <position position="294"/>
    </location>
    <ligand>
        <name>1D-myo-inositol 2-(L-cysteinylamino)-2-deoxy-alpha-D-glucopyranoside</name>
        <dbReference type="ChEBI" id="CHEBI:58887"/>
    </ligand>
</feature>
<feature type="binding site" evidence="4">
    <location>
        <position position="218"/>
    </location>
    <ligand>
        <name>1D-myo-inositol 2-(L-cysteinylamino)-2-deoxy-alpha-D-glucopyranoside</name>
        <dbReference type="ChEBI" id="CHEBI:58887"/>
    </ligand>
</feature>
<evidence type="ECO:0000313" key="7">
    <source>
        <dbReference type="Proteomes" id="UP001298593"/>
    </source>
</evidence>
<keyword evidence="2 4" id="KW-0677">Repeat</keyword>
<dbReference type="RefSeq" id="WP_224973621.1">
    <property type="nucleotide sequence ID" value="NZ_JAYJJU010000001.1"/>
</dbReference>
<comment type="caution">
    <text evidence="6">The sequence shown here is derived from an EMBL/GenBank/DDBJ whole genome shotgun (WGS) entry which is preliminary data.</text>
</comment>
<dbReference type="SUPFAM" id="SSF55729">
    <property type="entry name" value="Acyl-CoA N-acyltransferases (Nat)"/>
    <property type="match status" value="1"/>
</dbReference>